<keyword evidence="2" id="KW-0560">Oxidoreductase</keyword>
<dbReference type="GO" id="GO:0016616">
    <property type="term" value="F:oxidoreductase activity, acting on the CH-OH group of donors, NAD or NADP as acceptor"/>
    <property type="evidence" value="ECO:0007669"/>
    <property type="project" value="TreeGrafter"/>
</dbReference>
<dbReference type="InterPro" id="IPR036291">
    <property type="entry name" value="NAD(P)-bd_dom_sf"/>
</dbReference>
<dbReference type="AlphaFoldDB" id="A0A327WL80"/>
<dbReference type="Proteomes" id="UP000248790">
    <property type="component" value="Unassembled WGS sequence"/>
</dbReference>
<sequence>MDKPQQADFPFAVEHFANQIQTTIKVKGRFSFVHIIKLTLCTKTGNKGKIYPYLNPFSVLVVYCRAAEFCAVNVRTMNQAVNFNNELSGKIALVTGGTKGAGKAIAERLQTAGATVIITARNKPEEANPHLHFISADLSKPEGTQHVVDEVLATYSRLDILVNNLGGSQTPGGGFSVLTDADWETTLQTNLLAPVRLDRGFLPQMVEHRTGVIIHIASIQGRLPLYDSTLPYAAAKAGLINYSKSLSNEVAPKGIRVLTVSPGWIMTTAATAMMDRIAQSSGITVEQAAQSVMDALGGIPYGRPARPEEVAELVGFLVSPRAAYLTGTEFVIDGGTIPTI</sequence>
<dbReference type="NCBIfam" id="NF005095">
    <property type="entry name" value="PRK06523.1"/>
    <property type="match status" value="1"/>
</dbReference>
<keyword evidence="4" id="KW-1185">Reference proteome</keyword>
<evidence type="ECO:0000313" key="4">
    <source>
        <dbReference type="Proteomes" id="UP000248790"/>
    </source>
</evidence>
<evidence type="ECO:0000256" key="1">
    <source>
        <dbReference type="ARBA" id="ARBA00006484"/>
    </source>
</evidence>
<accession>A0A327WL80</accession>
<comment type="caution">
    <text evidence="3">The sequence shown here is derived from an EMBL/GenBank/DDBJ whole genome shotgun (WGS) entry which is preliminary data.</text>
</comment>
<dbReference type="InterPro" id="IPR002347">
    <property type="entry name" value="SDR_fam"/>
</dbReference>
<dbReference type="EMBL" id="QLMC01000009">
    <property type="protein sequence ID" value="RAJ91056.1"/>
    <property type="molecule type" value="Genomic_DNA"/>
</dbReference>
<comment type="similarity">
    <text evidence="1">Belongs to the short-chain dehydrogenases/reductases (SDR) family.</text>
</comment>
<protein>
    <submittedName>
        <fullName evidence="3">NAD(P)-dependent dehydrogenase (Short-subunit alcohol dehydrogenase family)</fullName>
    </submittedName>
</protein>
<dbReference type="PRINTS" id="PR00081">
    <property type="entry name" value="GDHRDH"/>
</dbReference>
<evidence type="ECO:0000313" key="3">
    <source>
        <dbReference type="EMBL" id="RAJ91056.1"/>
    </source>
</evidence>
<reference evidence="3 4" key="1">
    <citation type="submission" date="2018-06" db="EMBL/GenBank/DDBJ databases">
        <title>Genomic Encyclopedia of Archaeal and Bacterial Type Strains, Phase II (KMG-II): from individual species to whole genera.</title>
        <authorList>
            <person name="Goeker M."/>
        </authorList>
    </citation>
    <scope>NUCLEOTIDE SEQUENCE [LARGE SCALE GENOMIC DNA]</scope>
    <source>
        <strain evidence="3 4">DSM 21851</strain>
    </source>
</reference>
<evidence type="ECO:0000256" key="2">
    <source>
        <dbReference type="ARBA" id="ARBA00023002"/>
    </source>
</evidence>
<dbReference type="Gene3D" id="3.40.50.720">
    <property type="entry name" value="NAD(P)-binding Rossmann-like Domain"/>
    <property type="match status" value="1"/>
</dbReference>
<organism evidence="3 4">
    <name type="scientific">Larkinella arboricola</name>
    <dbReference type="NCBI Taxonomy" id="643671"/>
    <lineage>
        <taxon>Bacteria</taxon>
        <taxon>Pseudomonadati</taxon>
        <taxon>Bacteroidota</taxon>
        <taxon>Cytophagia</taxon>
        <taxon>Cytophagales</taxon>
        <taxon>Spirosomataceae</taxon>
        <taxon>Larkinella</taxon>
    </lineage>
</organism>
<dbReference type="PANTHER" id="PTHR42760:SF133">
    <property type="entry name" value="3-OXOACYL-[ACYL-CARRIER-PROTEIN] REDUCTASE"/>
    <property type="match status" value="1"/>
</dbReference>
<proteinExistence type="inferred from homology"/>
<dbReference type="InterPro" id="IPR020904">
    <property type="entry name" value="Sc_DH/Rdtase_CS"/>
</dbReference>
<gene>
    <name evidence="3" type="ORF">LX87_05273</name>
</gene>
<dbReference type="SUPFAM" id="SSF51735">
    <property type="entry name" value="NAD(P)-binding Rossmann-fold domains"/>
    <property type="match status" value="1"/>
</dbReference>
<dbReference type="PRINTS" id="PR00080">
    <property type="entry name" value="SDRFAMILY"/>
</dbReference>
<dbReference type="PANTHER" id="PTHR42760">
    <property type="entry name" value="SHORT-CHAIN DEHYDROGENASES/REDUCTASES FAMILY MEMBER"/>
    <property type="match status" value="1"/>
</dbReference>
<name>A0A327WL80_LARAB</name>
<dbReference type="FunFam" id="3.40.50.720:FF:000084">
    <property type="entry name" value="Short-chain dehydrogenase reductase"/>
    <property type="match status" value="1"/>
</dbReference>
<dbReference type="Pfam" id="PF13561">
    <property type="entry name" value="adh_short_C2"/>
    <property type="match status" value="1"/>
</dbReference>
<dbReference type="PROSITE" id="PS00061">
    <property type="entry name" value="ADH_SHORT"/>
    <property type="match status" value="1"/>
</dbReference>